<dbReference type="PANTHER" id="PTHR43881:SF1">
    <property type="entry name" value="GAMMA-GLUTAMYLTRANSPEPTIDASE (AFU_ORTHOLOGUE AFUA_4G13580)"/>
    <property type="match status" value="1"/>
</dbReference>
<comment type="catalytic activity">
    <reaction evidence="3 6">
        <text>an N-terminal (5-L-glutamyl)-[peptide] + an alpha-amino acid = 5-L-glutamyl amino acid + an N-terminal L-alpha-aminoacyl-[peptide]</text>
        <dbReference type="Rhea" id="RHEA:23904"/>
        <dbReference type="Rhea" id="RHEA-COMP:9780"/>
        <dbReference type="Rhea" id="RHEA-COMP:9795"/>
        <dbReference type="ChEBI" id="CHEBI:77644"/>
        <dbReference type="ChEBI" id="CHEBI:78597"/>
        <dbReference type="ChEBI" id="CHEBI:78599"/>
        <dbReference type="ChEBI" id="CHEBI:78608"/>
        <dbReference type="EC" id="2.3.2.2"/>
    </reaction>
</comment>
<dbReference type="AlphaFoldDB" id="A0A1D7UC48"/>
<name>A0A1D7UC48_9HYPH</name>
<geneLocation type="plasmid" evidence="7 8">
    <name>unnamed1</name>
</geneLocation>
<accession>A0A1D7UC48</accession>
<dbReference type="InterPro" id="IPR000101">
    <property type="entry name" value="GGT_peptidase"/>
</dbReference>
<comment type="pathway">
    <text evidence="6">Sulfur metabolism; glutathione metabolism.</text>
</comment>
<keyword evidence="8" id="KW-1185">Reference proteome</keyword>
<evidence type="ECO:0000256" key="2">
    <source>
        <dbReference type="ARBA" id="ARBA00001089"/>
    </source>
</evidence>
<comment type="PTM">
    <text evidence="6">Cleaved by autocatalysis into a large and a small subunit.</text>
</comment>
<dbReference type="GO" id="GO:0006751">
    <property type="term" value="P:glutathione catabolic process"/>
    <property type="evidence" value="ECO:0007669"/>
    <property type="project" value="UniProtKB-UniRule"/>
</dbReference>
<reference evidence="7 8" key="1">
    <citation type="journal article" date="2015" name="Antonie Van Leeuwenhoek">
        <title>Bosea vaviloviae sp. nov., a new species of slow-growing rhizobia isolated from nodules of the relict species Vavilovia formosa (Stev.) Fed.</title>
        <authorList>
            <person name="Safronova V.I."/>
            <person name="Kuznetsova I.G."/>
            <person name="Sazanova A.L."/>
            <person name="Kimeklis A.K."/>
            <person name="Belimov A.A."/>
            <person name="Andronov E.E."/>
            <person name="Pinaev A.G."/>
            <person name="Chizhevskaya E.P."/>
            <person name="Pukhaev A.R."/>
            <person name="Popov K.P."/>
            <person name="Willems A."/>
            <person name="Tikhonovich I.A."/>
        </authorList>
    </citation>
    <scope>NUCLEOTIDE SEQUENCE [LARGE SCALE GENOMIC DNA]</scope>
    <source>
        <strain evidence="7 8">Vaf18</strain>
        <plasmid evidence="7">unnamed1</plasmid>
    </source>
</reference>
<dbReference type="NCBIfam" id="TIGR00066">
    <property type="entry name" value="g_glut_trans"/>
    <property type="match status" value="1"/>
</dbReference>
<keyword evidence="6" id="KW-0012">Acyltransferase</keyword>
<dbReference type="Proteomes" id="UP000094969">
    <property type="component" value="Plasmid unnamed1"/>
</dbReference>
<keyword evidence="6 7" id="KW-0808">Transferase</keyword>
<comment type="catalytic activity">
    <reaction evidence="2 6">
        <text>glutathione + H2O = L-cysteinylglycine + L-glutamate</text>
        <dbReference type="Rhea" id="RHEA:28807"/>
        <dbReference type="ChEBI" id="CHEBI:15377"/>
        <dbReference type="ChEBI" id="CHEBI:29985"/>
        <dbReference type="ChEBI" id="CHEBI:57925"/>
        <dbReference type="ChEBI" id="CHEBI:61694"/>
        <dbReference type="EC" id="3.4.19.13"/>
    </reaction>
</comment>
<dbReference type="InterPro" id="IPR043138">
    <property type="entry name" value="GGT_lsub"/>
</dbReference>
<evidence type="ECO:0000256" key="1">
    <source>
        <dbReference type="ARBA" id="ARBA00001049"/>
    </source>
</evidence>
<dbReference type="EC" id="3.4.19.13" evidence="6"/>
<dbReference type="RefSeq" id="WP_069694128.1">
    <property type="nucleotide sequence ID" value="NZ_CP017148.1"/>
</dbReference>
<protein>
    <recommendedName>
        <fullName evidence="6">Glutathione hydrolase proenzyme</fullName>
        <ecNumber evidence="6">2.3.2.2</ecNumber>
        <ecNumber evidence="6">3.4.19.13</ecNumber>
    </recommendedName>
    <component>
        <recommendedName>
            <fullName evidence="6">Glutathione hydrolase large chain</fullName>
        </recommendedName>
    </component>
    <component>
        <recommendedName>
            <fullName evidence="6">Glutathione hydrolase small chain</fullName>
        </recommendedName>
    </component>
</protein>
<dbReference type="InterPro" id="IPR043137">
    <property type="entry name" value="GGT_ssub_C"/>
</dbReference>
<dbReference type="KEGG" id="bvv:BHK69_29895"/>
<dbReference type="SUPFAM" id="SSF56235">
    <property type="entry name" value="N-terminal nucleophile aminohydrolases (Ntn hydrolases)"/>
    <property type="match status" value="1"/>
</dbReference>
<keyword evidence="6" id="KW-0865">Zymogen</keyword>
<dbReference type="GO" id="GO:0036374">
    <property type="term" value="F:glutathione hydrolase activity"/>
    <property type="evidence" value="ECO:0007669"/>
    <property type="project" value="UniProtKB-UniRule"/>
</dbReference>
<keyword evidence="6" id="KW-0378">Hydrolase</keyword>
<dbReference type="PANTHER" id="PTHR43881">
    <property type="entry name" value="GAMMA-GLUTAMYLTRANSPEPTIDASE (AFU_ORTHOLOGUE AFUA_4G13580)"/>
    <property type="match status" value="1"/>
</dbReference>
<dbReference type="Gene3D" id="1.10.246.130">
    <property type="match status" value="1"/>
</dbReference>
<dbReference type="OrthoDB" id="9781342at2"/>
<comment type="catalytic activity">
    <reaction evidence="1 6">
        <text>an S-substituted glutathione + H2O = an S-substituted L-cysteinylglycine + L-glutamate</text>
        <dbReference type="Rhea" id="RHEA:59468"/>
        <dbReference type="ChEBI" id="CHEBI:15377"/>
        <dbReference type="ChEBI" id="CHEBI:29985"/>
        <dbReference type="ChEBI" id="CHEBI:90779"/>
        <dbReference type="ChEBI" id="CHEBI:143103"/>
        <dbReference type="EC" id="3.4.19.13"/>
    </reaction>
</comment>
<gene>
    <name evidence="7" type="ORF">BHK69_29895</name>
</gene>
<dbReference type="GO" id="GO:0103068">
    <property type="term" value="F:leukotriene C4 gamma-glutamyl transferase activity"/>
    <property type="evidence" value="ECO:0007669"/>
    <property type="project" value="UniProtKB-EC"/>
</dbReference>
<evidence type="ECO:0000256" key="4">
    <source>
        <dbReference type="PIRSR" id="PIRSR600101-1"/>
    </source>
</evidence>
<dbReference type="InterPro" id="IPR029055">
    <property type="entry name" value="Ntn_hydrolases_N"/>
</dbReference>
<feature type="binding site" evidence="5">
    <location>
        <position position="433"/>
    </location>
    <ligand>
        <name>L-glutamate</name>
        <dbReference type="ChEBI" id="CHEBI:29985"/>
    </ligand>
</feature>
<feature type="active site" description="Nucleophile" evidence="4">
    <location>
        <position position="350"/>
    </location>
</feature>
<evidence type="ECO:0000256" key="3">
    <source>
        <dbReference type="ARBA" id="ARBA00047417"/>
    </source>
</evidence>
<evidence type="ECO:0000256" key="5">
    <source>
        <dbReference type="PIRSR" id="PIRSR600101-2"/>
    </source>
</evidence>
<dbReference type="EC" id="2.3.2.2" evidence="6"/>
<dbReference type="GO" id="GO:0006750">
    <property type="term" value="P:glutathione biosynthetic process"/>
    <property type="evidence" value="ECO:0007669"/>
    <property type="project" value="UniProtKB-KW"/>
</dbReference>
<keyword evidence="6" id="KW-0317">Glutathione biosynthesis</keyword>
<organism evidence="7 8">
    <name type="scientific">Bosea vaviloviae</name>
    <dbReference type="NCBI Taxonomy" id="1526658"/>
    <lineage>
        <taxon>Bacteria</taxon>
        <taxon>Pseudomonadati</taxon>
        <taxon>Pseudomonadota</taxon>
        <taxon>Alphaproteobacteria</taxon>
        <taxon>Hyphomicrobiales</taxon>
        <taxon>Boseaceae</taxon>
        <taxon>Bosea</taxon>
    </lineage>
</organism>
<dbReference type="PRINTS" id="PR01210">
    <property type="entry name" value="GGTRANSPTASE"/>
</dbReference>
<dbReference type="Gene3D" id="3.60.20.40">
    <property type="match status" value="1"/>
</dbReference>
<dbReference type="EMBL" id="CP017148">
    <property type="protein sequence ID" value="AOO84945.1"/>
    <property type="molecule type" value="Genomic_DNA"/>
</dbReference>
<evidence type="ECO:0000256" key="6">
    <source>
        <dbReference type="RuleBase" id="RU368036"/>
    </source>
</evidence>
<comment type="subunit">
    <text evidence="6">This enzyme consists of two polypeptide chains, which are synthesized in precursor form from a single polypeptide.</text>
</comment>
<proteinExistence type="inferred from homology"/>
<dbReference type="Pfam" id="PF01019">
    <property type="entry name" value="G_glu_transpept"/>
    <property type="match status" value="1"/>
</dbReference>
<evidence type="ECO:0000313" key="7">
    <source>
        <dbReference type="EMBL" id="AOO84945.1"/>
    </source>
</evidence>
<dbReference type="InterPro" id="IPR052896">
    <property type="entry name" value="GGT-like_enzyme"/>
</dbReference>
<dbReference type="UniPathway" id="UPA00204"/>
<keyword evidence="7" id="KW-0614">Plasmid</keyword>
<evidence type="ECO:0000313" key="8">
    <source>
        <dbReference type="Proteomes" id="UP000094969"/>
    </source>
</evidence>
<comment type="similarity">
    <text evidence="6">Belongs to the gamma-glutamyltransferase family.</text>
</comment>
<sequence length="528" mass="56283">MRNFELPGRSEAFGVNGMVATTHPLASIAAINVLREGGNAIDAAVAAAAVLAVVEPSQTGIGGDCFALIKREGKPVVAINGSGAAPSNIDVERLRQDHKAVLPGDSVHAVTVPGALRTWEKLVQDHGSREWAGLLAPAINAAENGYPVTERLARDWSRQTEKLSKLADTAAIFLPHGRAPSAGDVHVQRNLAKTLSEVAASGASAFYEGWIAEDIVASLNALGGSHRLQDLAAFEPRYETPISAAYRGHQLWECPPNGSGVTVLAMATLLDRFDLSALDLQSPERYHILAEIARIAYAERDAFVADPDIAPVPLQHLLSARRADALFPRISNSGRISNLTPIPAPEHKDTVFLTVVDKDRTAVSFINSIFDDFGSGIVSSKSGVLFHNRGCGFVLDEGHPNVLAPGKRPLHTILPAMLTKDGEVELAFGVTGGHFQPIGQIQVLSNILDHGMSVQEAIDAPRIFARGDVLDFEHTVPEAALARLRALGHRPTPAPNPLGTAQAIFIDRKRGLLRGGADPRRDGLALGY</sequence>